<sequence>MFDKLIKDLYKDFTDIKISLDASNIKNAKDVLASAAEKLQELINHAEDPIFVEIYEKQLSNAIGVFIEISMKVSFAFVYSLIDAYDKAVSAKDTTQATTILRQVEHETTFMQQSYLDAQRDGRSQTAAFIDFEKDFSYLLKNLEESKKNAVIEQMCTNFANAINFKETKQQFFYWSRSMAIETQPSNTLGESLSLK</sequence>
<dbReference type="AlphaFoldDB" id="A0A098G2K4"/>
<reference evidence="2" key="1">
    <citation type="submission" date="2014-09" db="EMBL/GenBank/DDBJ databases">
        <authorList>
            <person name="Gomez-Valero L."/>
        </authorList>
    </citation>
    <scope>NUCLEOTIDE SEQUENCE [LARGE SCALE GENOMIC DNA]</scope>
    <source>
        <strain evidence="2">ATCC700992</strain>
    </source>
</reference>
<proteinExistence type="predicted"/>
<dbReference type="HOGENOM" id="CLU_1407233_0_0_6"/>
<evidence type="ECO:0000313" key="1">
    <source>
        <dbReference type="EMBL" id="CEG56219.1"/>
    </source>
</evidence>
<dbReference type="RefSeq" id="WP_045094930.1">
    <property type="nucleotide sequence ID" value="NZ_LN614827.1"/>
</dbReference>
<dbReference type="OrthoDB" id="5654107at2"/>
<protein>
    <submittedName>
        <fullName evidence="1">Uncharacterized protein</fullName>
    </submittedName>
</protein>
<accession>A0A098G2K4</accession>
<evidence type="ECO:0000313" key="2">
    <source>
        <dbReference type="Proteomes" id="UP000032430"/>
    </source>
</evidence>
<dbReference type="KEGG" id="lfa:LFA_0770"/>
<dbReference type="Proteomes" id="UP000032430">
    <property type="component" value="Chromosome I"/>
</dbReference>
<dbReference type="EMBL" id="LN614827">
    <property type="protein sequence ID" value="CEG56219.1"/>
    <property type="molecule type" value="Genomic_DNA"/>
</dbReference>
<keyword evidence="2" id="KW-1185">Reference proteome</keyword>
<gene>
    <name evidence="1" type="ORF">LFA_0770</name>
</gene>
<organism evidence="1 2">
    <name type="scientific">Legionella fallonii LLAP-10</name>
    <dbReference type="NCBI Taxonomy" id="1212491"/>
    <lineage>
        <taxon>Bacteria</taxon>
        <taxon>Pseudomonadati</taxon>
        <taxon>Pseudomonadota</taxon>
        <taxon>Gammaproteobacteria</taxon>
        <taxon>Legionellales</taxon>
        <taxon>Legionellaceae</taxon>
        <taxon>Legionella</taxon>
    </lineage>
</organism>
<name>A0A098G2K4_9GAMM</name>
<dbReference type="STRING" id="1212491.LFA_0770"/>